<dbReference type="GO" id="GO:0009512">
    <property type="term" value="C:cytochrome b6f complex"/>
    <property type="evidence" value="ECO:0007669"/>
    <property type="project" value="InterPro"/>
</dbReference>
<protein>
    <recommendedName>
        <fullName evidence="7">Cytochrome b6-f complex subunit 5</fullName>
    </recommendedName>
    <alternativeName>
        <fullName evidence="7">Cytochrome b6-f complex subunit PetG</fullName>
    </alternativeName>
    <alternativeName>
        <fullName evidence="7">Cytochrome b6-f complex subunit V</fullName>
    </alternativeName>
</protein>
<keyword evidence="2 7" id="KW-0813">Transport</keyword>
<evidence type="ECO:0000256" key="8">
    <source>
        <dbReference type="SAM" id="Phobius"/>
    </source>
</evidence>
<comment type="similarity">
    <text evidence="7">Belongs to the PetG family.</text>
</comment>
<keyword evidence="7" id="KW-0793">Thylakoid</keyword>
<dbReference type="InterPro" id="IPR003683">
    <property type="entry name" value="Cyt_6/f_cplx_su5"/>
</dbReference>
<keyword evidence="9" id="KW-0150">Chloroplast</keyword>
<dbReference type="GO" id="GO:0009535">
    <property type="term" value="C:chloroplast thylakoid membrane"/>
    <property type="evidence" value="ECO:0007669"/>
    <property type="project" value="UniProtKB-SubCell"/>
</dbReference>
<evidence type="ECO:0000256" key="6">
    <source>
        <dbReference type="ARBA" id="ARBA00023136"/>
    </source>
</evidence>
<organism evidence="9">
    <name type="scientific">Euglena archaeoplastidiata</name>
    <dbReference type="NCBI Taxonomy" id="1188008"/>
    <lineage>
        <taxon>Eukaryota</taxon>
        <taxon>Discoba</taxon>
        <taxon>Euglenozoa</taxon>
        <taxon>Euglenida</taxon>
        <taxon>Spirocuta</taxon>
        <taxon>Euglenophyceae</taxon>
        <taxon>Euglenales</taxon>
        <taxon>Euglenaceae</taxon>
        <taxon>Euglena</taxon>
    </lineage>
</organism>
<keyword evidence="9" id="KW-0934">Plastid</keyword>
<evidence type="ECO:0000256" key="2">
    <source>
        <dbReference type="ARBA" id="ARBA00022448"/>
    </source>
</evidence>
<proteinExistence type="inferred from homology"/>
<evidence type="ECO:0000256" key="7">
    <source>
        <dbReference type="HAMAP-Rule" id="MF_00432"/>
    </source>
</evidence>
<evidence type="ECO:0000256" key="5">
    <source>
        <dbReference type="ARBA" id="ARBA00022989"/>
    </source>
</evidence>
<comment type="function">
    <text evidence="7">Component of the cytochrome b6-f complex, which mediates electron transfer between photosystem II (PSII) and photosystem I (PSI), cyclic electron flow around PSI, and state transitions. PetG is required for either the stability or assembly of the cytochrome b6-f complex.</text>
</comment>
<keyword evidence="5 7" id="KW-1133">Transmembrane helix</keyword>
<dbReference type="PIRSF" id="PIRSF000034">
    <property type="entry name" value="Cyt_b6-f_V"/>
    <property type="match status" value="1"/>
</dbReference>
<keyword evidence="4 7" id="KW-0249">Electron transport</keyword>
<dbReference type="HAMAP" id="MF_00432">
    <property type="entry name" value="Cytb6_f_PetG"/>
    <property type="match status" value="1"/>
</dbReference>
<dbReference type="GO" id="GO:0017004">
    <property type="term" value="P:cytochrome complex assembly"/>
    <property type="evidence" value="ECO:0007669"/>
    <property type="project" value="UniProtKB-UniRule"/>
</dbReference>
<dbReference type="RefSeq" id="YP_009389153.1">
    <property type="nucleotide sequence ID" value="NC_035156.1"/>
</dbReference>
<reference evidence="9" key="1">
    <citation type="journal article" date="2017" name="J. Phycol.">
        <title>A rare case of plastid protein-coding gene duplication in the chloroplast genome of Euglena archaeoplastidiata (Euglenophyta).</title>
        <authorList>
            <person name="Bennett M.S."/>
            <person name="Shiu S.H."/>
            <person name="Triemer R.E."/>
        </authorList>
    </citation>
    <scope>NUCLEOTIDE SEQUENCE</scope>
    <source>
        <strain evidence="9">Michigan</strain>
    </source>
</reference>
<feature type="transmembrane region" description="Helical" evidence="8">
    <location>
        <begin position="6"/>
        <end position="27"/>
    </location>
</feature>
<comment type="subunit">
    <text evidence="7">The 4 large subunits of the cytochrome b6-f complex are cytochrome b6, subunit IV (17 kDa polypeptide, PetD), cytochrome f and the Rieske protein, while the 4 small subunits are PetG, PetL, PetM and PetN. The complex functions as a dimer.</text>
</comment>
<evidence type="ECO:0000256" key="4">
    <source>
        <dbReference type="ARBA" id="ARBA00022982"/>
    </source>
</evidence>
<keyword evidence="6 7" id="KW-0472">Membrane</keyword>
<sequence length="39" mass="4372">MVEALLSGIILGLIFITVCGLFFTAYLQYIRSDSKKFIS</sequence>
<evidence type="ECO:0000313" key="9">
    <source>
        <dbReference type="EMBL" id="AKR17926.1"/>
    </source>
</evidence>
<dbReference type="SUPFAM" id="SSF103446">
    <property type="entry name" value="PetG subunit of the cytochrome b6f complex"/>
    <property type="match status" value="1"/>
</dbReference>
<evidence type="ECO:0000256" key="3">
    <source>
        <dbReference type="ARBA" id="ARBA00022692"/>
    </source>
</evidence>
<keyword evidence="7" id="KW-0602">Photosynthesis</keyword>
<comment type="subcellular location">
    <subcellularLocation>
        <location evidence="1">Membrane</location>
        <topology evidence="1">Single-pass membrane protein</topology>
    </subcellularLocation>
    <subcellularLocation>
        <location evidence="7">Plastid</location>
        <location evidence="7">Chloroplast thylakoid membrane</location>
        <topology evidence="7">Single-pass membrane protein</topology>
    </subcellularLocation>
</comment>
<dbReference type="GeneID" id="33195343"/>
<dbReference type="AlphaFoldDB" id="A0A1X9GCR6"/>
<accession>A0A1X9GCR6</accession>
<dbReference type="Pfam" id="PF02529">
    <property type="entry name" value="PetG"/>
    <property type="match status" value="1"/>
</dbReference>
<evidence type="ECO:0000256" key="1">
    <source>
        <dbReference type="ARBA" id="ARBA00004167"/>
    </source>
</evidence>
<dbReference type="EMBL" id="KP939040">
    <property type="protein sequence ID" value="AKR17926.1"/>
    <property type="molecule type" value="Genomic_DNA"/>
</dbReference>
<dbReference type="GO" id="GO:0015979">
    <property type="term" value="P:photosynthesis"/>
    <property type="evidence" value="ECO:0007669"/>
    <property type="project" value="UniProtKB-KW"/>
</dbReference>
<keyword evidence="3 7" id="KW-0812">Transmembrane</keyword>
<gene>
    <name evidence="7 9" type="primary">petG</name>
</gene>
<dbReference type="InterPro" id="IPR036099">
    <property type="entry name" value="Cyt_6/f_cplx_su5_sf"/>
</dbReference>
<geneLocation type="chloroplast" evidence="9"/>
<name>A0A1X9GCR6_9EUGL</name>